<dbReference type="GO" id="GO:0006508">
    <property type="term" value="P:proteolysis"/>
    <property type="evidence" value="ECO:0007669"/>
    <property type="project" value="InterPro"/>
</dbReference>
<evidence type="ECO:0000256" key="1">
    <source>
        <dbReference type="ARBA" id="ARBA00010134"/>
    </source>
</evidence>
<protein>
    <submittedName>
        <fullName evidence="3">Caspase domain-containing protein</fullName>
    </submittedName>
</protein>
<sequence length="463" mass="52016">MNVSRGLAIVIANEQYQNCNPLPSCSKDGVDMSTILKRLGFDVLEAYDYSRNDLFQQISNFLNVAESYSTVLLYYSGHGVQIDGENYLVPVDCTPIDNKTIMISTGLVPIRVVTEYMSAHPQKTNIMVLDACRTSPAFTKNIFSGGLAEMKSGSGTFIAFATSPNTVAIGSSSPTKNSIFTECLLEHIEKPNIKIEDLFKLVRNDVDKRTNGTQVPWESTSLMSDFCFNIMNEDEINERIYQSLRNLYMAETLIGLSKYFTMSISDIIRTYLHQKSEKPGGIYFSDKEELEEYILHILLEFGFEFNHYRWMYKDNPVIMGELYHNPARIALQPVRGCEVHATFNLYQPIIDNIGCVISGSTSLPQYTNLMINLVNTDLPYSAQSKASVNEDGEFSSQPFSRKGLNIPKGEYTVIISMPIASVQPTSVQLKIGERGKNLAGLYVKLDVLSGKSIEYKQMITVQY</sequence>
<reference evidence="3 4" key="1">
    <citation type="submission" date="2016-11" db="EMBL/GenBank/DDBJ databases">
        <authorList>
            <person name="Jaros S."/>
            <person name="Januszkiewicz K."/>
            <person name="Wedrychowicz H."/>
        </authorList>
    </citation>
    <scope>NUCLEOTIDE SEQUENCE [LARGE SCALE GENOMIC DNA]</scope>
    <source>
        <strain evidence="3 4">DSM 3090</strain>
    </source>
</reference>
<evidence type="ECO:0000313" key="3">
    <source>
        <dbReference type="EMBL" id="SHJ89609.1"/>
    </source>
</evidence>
<organism evidence="3 4">
    <name type="scientific">Hathewaya proteolytica DSM 3090</name>
    <dbReference type="NCBI Taxonomy" id="1121331"/>
    <lineage>
        <taxon>Bacteria</taxon>
        <taxon>Bacillati</taxon>
        <taxon>Bacillota</taxon>
        <taxon>Clostridia</taxon>
        <taxon>Eubacteriales</taxon>
        <taxon>Clostridiaceae</taxon>
        <taxon>Hathewaya</taxon>
    </lineage>
</organism>
<evidence type="ECO:0000259" key="2">
    <source>
        <dbReference type="PROSITE" id="PS50208"/>
    </source>
</evidence>
<dbReference type="InterPro" id="IPR011600">
    <property type="entry name" value="Pept_C14_caspase"/>
</dbReference>
<dbReference type="InterPro" id="IPR015917">
    <property type="entry name" value="Pept_C14A"/>
</dbReference>
<dbReference type="Gene3D" id="3.40.50.1460">
    <property type="match status" value="1"/>
</dbReference>
<dbReference type="GO" id="GO:0004197">
    <property type="term" value="F:cysteine-type endopeptidase activity"/>
    <property type="evidence" value="ECO:0007669"/>
    <property type="project" value="InterPro"/>
</dbReference>
<accession>A0A1M6N1M5</accession>
<dbReference type="RefSeq" id="WP_072903247.1">
    <property type="nucleotide sequence ID" value="NZ_FRAD01000009.1"/>
</dbReference>
<dbReference type="InterPro" id="IPR052039">
    <property type="entry name" value="Caspase-related_regulators"/>
</dbReference>
<dbReference type="PROSITE" id="PS50208">
    <property type="entry name" value="CASPASE_P20"/>
    <property type="match status" value="1"/>
</dbReference>
<dbReference type="SMART" id="SM00115">
    <property type="entry name" value="CASc"/>
    <property type="match status" value="1"/>
</dbReference>
<dbReference type="InterPro" id="IPR001309">
    <property type="entry name" value="Pept_C14_p20"/>
</dbReference>
<dbReference type="PANTHER" id="PTHR22576">
    <property type="entry name" value="MUCOSA ASSOCIATED LYMPHOID TISSUE LYMPHOMA TRANSLOCATION PROTEIN 1/PARACASPASE"/>
    <property type="match status" value="1"/>
</dbReference>
<keyword evidence="4" id="KW-1185">Reference proteome</keyword>
<comment type="similarity">
    <text evidence="1">Belongs to the peptidase C14A family.</text>
</comment>
<feature type="domain" description="Caspase family p20" evidence="2">
    <location>
        <begin position="4"/>
        <end position="136"/>
    </location>
</feature>
<dbReference type="EMBL" id="FRAD01000009">
    <property type="protein sequence ID" value="SHJ89609.1"/>
    <property type="molecule type" value="Genomic_DNA"/>
</dbReference>
<proteinExistence type="inferred from homology"/>
<dbReference type="Pfam" id="PF00656">
    <property type="entry name" value="Peptidase_C14"/>
    <property type="match status" value="1"/>
</dbReference>
<dbReference type="InterPro" id="IPR029030">
    <property type="entry name" value="Caspase-like_dom_sf"/>
</dbReference>
<name>A0A1M6N1M5_9CLOT</name>
<dbReference type="SUPFAM" id="SSF52129">
    <property type="entry name" value="Caspase-like"/>
    <property type="match status" value="1"/>
</dbReference>
<gene>
    <name evidence="3" type="ORF">SAMN02745248_01224</name>
</gene>
<dbReference type="OrthoDB" id="9812126at2"/>
<dbReference type="AlphaFoldDB" id="A0A1M6N1M5"/>
<evidence type="ECO:0000313" key="4">
    <source>
        <dbReference type="Proteomes" id="UP000183952"/>
    </source>
</evidence>
<dbReference type="STRING" id="1121331.SAMN02745248_01224"/>
<dbReference type="PANTHER" id="PTHR22576:SF37">
    <property type="entry name" value="MUCOSA-ASSOCIATED LYMPHOID TISSUE LYMPHOMA TRANSLOCATION PROTEIN 1"/>
    <property type="match status" value="1"/>
</dbReference>
<dbReference type="Proteomes" id="UP000183952">
    <property type="component" value="Unassembled WGS sequence"/>
</dbReference>